<accession>A0A5K7S7M2</accession>
<dbReference type="AlphaFoldDB" id="A0A5K7S7M2"/>
<protein>
    <submittedName>
        <fullName evidence="1">Uncharacterized protein</fullName>
    </submittedName>
</protein>
<evidence type="ECO:0000313" key="2">
    <source>
        <dbReference type="Proteomes" id="UP001193389"/>
    </source>
</evidence>
<reference evidence="1" key="1">
    <citation type="journal article" date="2020" name="Int. J. Syst. Evol. Microbiol.">
        <title>Aquipluma nitroreducens gen. nov. sp. nov., a novel facultatively anaerobic bacterium isolated from a freshwater lake.</title>
        <authorList>
            <person name="Watanabe M."/>
            <person name="Kojima H."/>
            <person name="Fukui M."/>
        </authorList>
    </citation>
    <scope>NUCLEOTIDE SEQUENCE</scope>
    <source>
        <strain evidence="1">MeG22</strain>
    </source>
</reference>
<proteinExistence type="predicted"/>
<sequence>MSSKSVKVKNVNKLIFVDNLEVSFKGNIPLWSTSTTPDQFGNKRKHYYNPQCYIEYQSFGNKQFQNIADLWIADRKIGELRFSPRKGFIDDEIISFKFDNVQLYQQNFFKYVDSIVENMGLRFKHISHLDIAVDCINHEMIKFIHKYLERTRLNLKYSIRHKGKVNRRNITSKGDNEIYWGNINSVKYIKIYNKTIEIDQNQNAKSYIPVCWKQNGMNTENEQVERFELTLRQKHASLYDYTQLDDSNYLASIMESKCESFFDFEQTYTNHKKKHKRNVTPINFTGFNTVLLPKFKYVPQNTLETEKRTLKNLYFQYLQSKHIATHPDVVSGNTLVPEKLKNYAEIKGTIDLMLHKYPSLSLYYNNKKNSWDKEYNRTDELATGTLTIKNYINAIDLTWELMTNNVDDTVSEEITDPEEQKYARKFNRQEHDLYRSIKKIQVKDLARGSKLVEKISKPITQKVDFEGRINYMNRHIVKPN</sequence>
<name>A0A5K7S7M2_9BACT</name>
<gene>
    <name evidence="1" type="ORF">AQPE_1635</name>
</gene>
<dbReference type="KEGG" id="anf:AQPE_1635"/>
<keyword evidence="2" id="KW-1185">Reference proteome</keyword>
<dbReference type="EMBL" id="AP018694">
    <property type="protein sequence ID" value="BBE17485.1"/>
    <property type="molecule type" value="Genomic_DNA"/>
</dbReference>
<organism evidence="1 2">
    <name type="scientific">Aquipluma nitroreducens</name>
    <dbReference type="NCBI Taxonomy" id="2010828"/>
    <lineage>
        <taxon>Bacteria</taxon>
        <taxon>Pseudomonadati</taxon>
        <taxon>Bacteroidota</taxon>
        <taxon>Bacteroidia</taxon>
        <taxon>Marinilabiliales</taxon>
        <taxon>Prolixibacteraceae</taxon>
        <taxon>Aquipluma</taxon>
    </lineage>
</organism>
<dbReference type="RefSeq" id="WP_318350476.1">
    <property type="nucleotide sequence ID" value="NZ_AP018694.1"/>
</dbReference>
<dbReference type="Proteomes" id="UP001193389">
    <property type="component" value="Chromosome"/>
</dbReference>
<evidence type="ECO:0000313" key="1">
    <source>
        <dbReference type="EMBL" id="BBE17485.1"/>
    </source>
</evidence>